<evidence type="ECO:0000256" key="8">
    <source>
        <dbReference type="ARBA" id="ARBA00023010"/>
    </source>
</evidence>
<dbReference type="Pfam" id="PF21760">
    <property type="entry name" value="SecD_1st"/>
    <property type="match status" value="1"/>
</dbReference>
<evidence type="ECO:0000256" key="2">
    <source>
        <dbReference type="ARBA" id="ARBA00022448"/>
    </source>
</evidence>
<comment type="function">
    <text evidence="10">Part of the Sec protein translocase complex. Interacts with the SecYEG preprotein conducting channel. SecDF uses the proton motive force (PMF) to complete protein translocation after the ATP-dependent function of SecA.</text>
</comment>
<dbReference type="PRINTS" id="PR00702">
    <property type="entry name" value="ACRIFLAVINRP"/>
</dbReference>
<dbReference type="Proteomes" id="UP000063964">
    <property type="component" value="Chromosome"/>
</dbReference>
<feature type="domain" description="SecDF P1 head subdomain" evidence="13">
    <location>
        <begin position="242"/>
        <end position="347"/>
    </location>
</feature>
<proteinExistence type="inferred from homology"/>
<dbReference type="Pfam" id="PF22599">
    <property type="entry name" value="SecDF_P1_head"/>
    <property type="match status" value="1"/>
</dbReference>
<keyword evidence="8 10" id="KW-0811">Translocation</keyword>
<evidence type="ECO:0000259" key="13">
    <source>
        <dbReference type="Pfam" id="PF22599"/>
    </source>
</evidence>
<evidence type="ECO:0000256" key="1">
    <source>
        <dbReference type="ARBA" id="ARBA00004651"/>
    </source>
</evidence>
<dbReference type="GO" id="GO:0065002">
    <property type="term" value="P:intracellular protein transmembrane transport"/>
    <property type="evidence" value="ECO:0007669"/>
    <property type="project" value="UniProtKB-UniRule"/>
</dbReference>
<organism evidence="14 15">
    <name type="scientific">Desulfomicrobium orale DSM 12838</name>
    <dbReference type="NCBI Taxonomy" id="888061"/>
    <lineage>
        <taxon>Bacteria</taxon>
        <taxon>Pseudomonadati</taxon>
        <taxon>Thermodesulfobacteriota</taxon>
        <taxon>Desulfovibrionia</taxon>
        <taxon>Desulfovibrionales</taxon>
        <taxon>Desulfomicrobiaceae</taxon>
        <taxon>Desulfomicrobium</taxon>
    </lineage>
</organism>
<dbReference type="OrthoDB" id="9805019at2"/>
<comment type="caution">
    <text evidence="10">Lacks conserved residue(s) required for the propagation of feature annotation.</text>
</comment>
<evidence type="ECO:0000256" key="5">
    <source>
        <dbReference type="ARBA" id="ARBA00022692"/>
    </source>
</evidence>
<keyword evidence="15" id="KW-1185">Reference proteome</keyword>
<dbReference type="Gene3D" id="3.30.70.3400">
    <property type="match status" value="1"/>
</dbReference>
<comment type="similarity">
    <text evidence="10">Belongs to the SecD/SecF family. SecD subfamily.</text>
</comment>
<dbReference type="InterPro" id="IPR022813">
    <property type="entry name" value="SecD/SecF_arch_bac"/>
</dbReference>
<dbReference type="InterPro" id="IPR048631">
    <property type="entry name" value="SecD_1st"/>
</dbReference>
<name>A0A120KN48_9BACT</name>
<dbReference type="EMBL" id="CP014230">
    <property type="protein sequence ID" value="AMD93051.1"/>
    <property type="molecule type" value="Genomic_DNA"/>
</dbReference>
<evidence type="ECO:0000313" key="15">
    <source>
        <dbReference type="Proteomes" id="UP000063964"/>
    </source>
</evidence>
<dbReference type="FunFam" id="3.30.1360.200:FF:000002">
    <property type="entry name" value="Preprotein translocase subunit SecD"/>
    <property type="match status" value="1"/>
</dbReference>
<keyword evidence="7 10" id="KW-1133">Transmembrane helix</keyword>
<dbReference type="NCBIfam" id="TIGR01129">
    <property type="entry name" value="secD"/>
    <property type="match status" value="1"/>
</dbReference>
<evidence type="ECO:0000259" key="11">
    <source>
        <dbReference type="Pfam" id="PF02355"/>
    </source>
</evidence>
<dbReference type="AlphaFoldDB" id="A0A120KN48"/>
<feature type="domain" description="Protein export membrane protein SecD/SecF C-terminal" evidence="11">
    <location>
        <begin position="350"/>
        <end position="513"/>
    </location>
</feature>
<dbReference type="GO" id="GO:0005886">
    <property type="term" value="C:plasma membrane"/>
    <property type="evidence" value="ECO:0007669"/>
    <property type="project" value="UniProtKB-SubCell"/>
</dbReference>
<feature type="transmembrane region" description="Helical" evidence="10">
    <location>
        <begin position="395"/>
        <end position="415"/>
    </location>
</feature>
<dbReference type="InterPro" id="IPR054384">
    <property type="entry name" value="SecDF_P1_head"/>
</dbReference>
<dbReference type="GO" id="GO:0043952">
    <property type="term" value="P:protein transport by the Sec complex"/>
    <property type="evidence" value="ECO:0007669"/>
    <property type="project" value="UniProtKB-UniRule"/>
</dbReference>
<dbReference type="RefSeq" id="WP_066605734.1">
    <property type="nucleotide sequence ID" value="NZ_CP014230.1"/>
</dbReference>
<evidence type="ECO:0000256" key="3">
    <source>
        <dbReference type="ARBA" id="ARBA00022475"/>
    </source>
</evidence>
<keyword evidence="6 10" id="KW-0653">Protein transport</keyword>
<feature type="transmembrane region" description="Helical" evidence="10">
    <location>
        <begin position="369"/>
        <end position="388"/>
    </location>
</feature>
<feature type="transmembrane region" description="Helical" evidence="10">
    <location>
        <begin position="461"/>
        <end position="486"/>
    </location>
</feature>
<keyword evidence="3 10" id="KW-1003">Cell membrane</keyword>
<keyword evidence="2 10" id="KW-0813">Transport</keyword>
<evidence type="ECO:0000256" key="9">
    <source>
        <dbReference type="ARBA" id="ARBA00023136"/>
    </source>
</evidence>
<dbReference type="InterPro" id="IPR048634">
    <property type="entry name" value="SecD_SecF_C"/>
</dbReference>
<dbReference type="PANTHER" id="PTHR30081:SF1">
    <property type="entry name" value="PROTEIN TRANSLOCASE SUBUNIT SECD"/>
    <property type="match status" value="1"/>
</dbReference>
<evidence type="ECO:0000256" key="6">
    <source>
        <dbReference type="ARBA" id="ARBA00022927"/>
    </source>
</evidence>
<feature type="domain" description="Protein translocase subunit SecDF P1" evidence="12">
    <location>
        <begin position="154"/>
        <end position="213"/>
    </location>
</feature>
<keyword evidence="4" id="KW-0997">Cell inner membrane</keyword>
<evidence type="ECO:0000256" key="10">
    <source>
        <dbReference type="HAMAP-Rule" id="MF_01463"/>
    </source>
</evidence>
<dbReference type="NCBIfam" id="TIGR00916">
    <property type="entry name" value="2A0604s01"/>
    <property type="match status" value="1"/>
</dbReference>
<dbReference type="SUPFAM" id="SSF82866">
    <property type="entry name" value="Multidrug efflux transporter AcrB transmembrane domain"/>
    <property type="match status" value="1"/>
</dbReference>
<evidence type="ECO:0000313" key="14">
    <source>
        <dbReference type="EMBL" id="AMD93051.1"/>
    </source>
</evidence>
<dbReference type="InterPro" id="IPR005791">
    <property type="entry name" value="SecD"/>
</dbReference>
<dbReference type="InterPro" id="IPR055344">
    <property type="entry name" value="SecD_SecF_C_bact"/>
</dbReference>
<gene>
    <name evidence="10" type="primary">secD</name>
    <name evidence="14" type="ORF">AXF15_08050</name>
</gene>
<comment type="subunit">
    <text evidence="10">Forms a complex with SecF. Part of the essential Sec protein translocation apparatus which comprises SecA, SecYEG and auxiliary proteins SecDF. Other proteins may also be involved.</text>
</comment>
<dbReference type="FunFam" id="1.20.1640.10:FF:000004">
    <property type="entry name" value="Protein translocase subunit SecD"/>
    <property type="match status" value="1"/>
</dbReference>
<dbReference type="PANTHER" id="PTHR30081">
    <property type="entry name" value="PROTEIN-EXPORT MEMBRANE PROTEIN SEC"/>
    <property type="match status" value="1"/>
</dbReference>
<dbReference type="Pfam" id="PF02355">
    <property type="entry name" value="SecD_SecF_C"/>
    <property type="match status" value="1"/>
</dbReference>
<protein>
    <recommendedName>
        <fullName evidence="10">Protein translocase subunit SecD</fullName>
    </recommendedName>
</protein>
<accession>A0A120KN48</accession>
<dbReference type="KEGG" id="doa:AXF15_08050"/>
<dbReference type="GO" id="GO:0006605">
    <property type="term" value="P:protein targeting"/>
    <property type="evidence" value="ECO:0007669"/>
    <property type="project" value="UniProtKB-UniRule"/>
</dbReference>
<keyword evidence="5 10" id="KW-0812">Transmembrane</keyword>
<dbReference type="InterPro" id="IPR001036">
    <property type="entry name" value="Acrflvin-R"/>
</dbReference>
<dbReference type="GO" id="GO:0015450">
    <property type="term" value="F:protein-transporting ATPase activity"/>
    <property type="evidence" value="ECO:0007669"/>
    <property type="project" value="InterPro"/>
</dbReference>
<feature type="transmembrane region" description="Helical" evidence="10">
    <location>
        <begin position="421"/>
        <end position="440"/>
    </location>
</feature>
<dbReference type="HAMAP" id="MF_01463_B">
    <property type="entry name" value="SecD_B"/>
    <property type="match status" value="1"/>
</dbReference>
<evidence type="ECO:0000256" key="4">
    <source>
        <dbReference type="ARBA" id="ARBA00022519"/>
    </source>
</evidence>
<keyword evidence="9 10" id="KW-0472">Membrane</keyword>
<evidence type="ECO:0000259" key="12">
    <source>
        <dbReference type="Pfam" id="PF21760"/>
    </source>
</evidence>
<dbReference type="Gene3D" id="3.30.1360.200">
    <property type="match status" value="1"/>
</dbReference>
<dbReference type="Gene3D" id="1.20.1640.10">
    <property type="entry name" value="Multidrug efflux transporter AcrB transmembrane domain"/>
    <property type="match status" value="1"/>
</dbReference>
<sequence>MGSLRWRAILAAAVVLVALVYFLPSVPAVRHSSLGALLPSQEISLGLDLKGGIHLTLGVDLDTALVNAVTSMGQDIRAEAREKKITILRPKAVGTRQLEFVLLKAEQQKELDDLLRGRFGSMEVRSREEAGNGQLKYTLEVTDEHAKYLEGLTMDQALKTIRNRIDQFGVAEPDIRKQQDNRIIVQLPGLDDPKRAISIIGRTAHLEFKLVDEGADVQAAAAGQVPPGSELMQMQSRRGGTETSTPIVVKSEAVLTGEYITDANVQFDSYGQAYVGMSFNARGARVFEEVTGANVKKRLAIVLDDSVYSAPVIQDRISGGRASITGQFTTEEAHDLAVVLRAGSLPAPVNILEERTVGPSLGQESIDKGFMAACIGGVMVVLFMILYYRRAGVIAAFAIVLDILLIMAGLAAFGATLTLPGIAGIILTLGMAVDANVLIYERIREELRAGESVPTAIDNGFSRATITIFDSNLTTVIAAVILYQFGTGPVRGFAVTLTLGILASMFTAIFVSRIFFDSWLARRLPGTQPSI</sequence>
<comment type="subcellular location">
    <subcellularLocation>
        <location evidence="1 10">Cell membrane</location>
        <topology evidence="1 10">Multi-pass membrane protein</topology>
    </subcellularLocation>
</comment>
<feature type="transmembrane region" description="Helical" evidence="10">
    <location>
        <begin position="492"/>
        <end position="516"/>
    </location>
</feature>
<dbReference type="STRING" id="888061.AXF15_08050"/>
<reference evidence="15" key="1">
    <citation type="submission" date="2016-02" db="EMBL/GenBank/DDBJ databases">
        <authorList>
            <person name="Holder M.E."/>
            <person name="Ajami N.J."/>
            <person name="Petrosino J.F."/>
        </authorList>
    </citation>
    <scope>NUCLEOTIDE SEQUENCE [LARGE SCALE GENOMIC DNA]</scope>
    <source>
        <strain evidence="15">DSM 12838</strain>
    </source>
</reference>
<evidence type="ECO:0000256" key="7">
    <source>
        <dbReference type="ARBA" id="ARBA00022989"/>
    </source>
</evidence>